<feature type="compositionally biased region" description="Low complexity" evidence="14">
    <location>
        <begin position="1"/>
        <end position="13"/>
    </location>
</feature>
<evidence type="ECO:0000256" key="7">
    <source>
        <dbReference type="ARBA" id="ARBA00022848"/>
    </source>
</evidence>
<evidence type="ECO:0000313" key="16">
    <source>
        <dbReference type="EMBL" id="WWC87524.1"/>
    </source>
</evidence>
<evidence type="ECO:0000256" key="1">
    <source>
        <dbReference type="ARBA" id="ARBA00004131"/>
    </source>
</evidence>
<reference evidence="16 17" key="1">
    <citation type="submission" date="2024-01" db="EMBL/GenBank/DDBJ databases">
        <title>Comparative genomics of Cryptococcus and Kwoniella reveals pathogenesis evolution and contrasting modes of karyotype evolution via chromosome fusion or intercentromeric recombination.</title>
        <authorList>
            <person name="Coelho M.A."/>
            <person name="David-Palma M."/>
            <person name="Shea T."/>
            <person name="Bowers K."/>
            <person name="McGinley-Smith S."/>
            <person name="Mohammad A.W."/>
            <person name="Gnirke A."/>
            <person name="Yurkov A.M."/>
            <person name="Nowrousian M."/>
            <person name="Sun S."/>
            <person name="Cuomo C.A."/>
            <person name="Heitman J."/>
        </authorList>
    </citation>
    <scope>NUCLEOTIDE SEQUENCE [LARGE SCALE GENOMIC DNA]</scope>
    <source>
        <strain evidence="16 17">CBS 6074</strain>
    </source>
</reference>
<keyword evidence="4 13" id="KW-0812">Transmembrane</keyword>
<name>A0AAX4JQ68_9TREE</name>
<keyword evidence="9 13" id="KW-0408">Iron</keyword>
<evidence type="ECO:0000256" key="12">
    <source>
        <dbReference type="ARBA" id="ARBA00038168"/>
    </source>
</evidence>
<dbReference type="GO" id="GO:0046872">
    <property type="term" value="F:metal ion binding"/>
    <property type="evidence" value="ECO:0007669"/>
    <property type="project" value="UniProtKB-UniRule"/>
</dbReference>
<dbReference type="InterPro" id="IPR001199">
    <property type="entry name" value="Cyt_B5-like_heme/steroid-bd"/>
</dbReference>
<dbReference type="FunFam" id="3.10.120.10:FF:000002">
    <property type="entry name" value="Cytochrome b5 type B"/>
    <property type="match status" value="1"/>
</dbReference>
<evidence type="ECO:0000256" key="9">
    <source>
        <dbReference type="ARBA" id="ARBA00023004"/>
    </source>
</evidence>
<dbReference type="RefSeq" id="XP_066074287.1">
    <property type="nucleotide sequence ID" value="XM_066218190.1"/>
</dbReference>
<sequence length="140" mass="15405">MAEASSSSTTTQSEKPVQPEGTYSLEQLKEHGTRESLWMLLHDKVYDVTAFIDEHPGGDEVMIEEAGRDATEAFEDVGHSDEARDMLPKMLLGDFYGEKKSKTKKSFSSNDGSTSSGGFPIWVVPVALIAAFLAWRVFLA</sequence>
<keyword evidence="13" id="KW-1133">Transmembrane helix</keyword>
<keyword evidence="3 13" id="KW-0349">Heme</keyword>
<dbReference type="Pfam" id="PF00173">
    <property type="entry name" value="Cyt-b5"/>
    <property type="match status" value="1"/>
</dbReference>
<evidence type="ECO:0000256" key="6">
    <source>
        <dbReference type="ARBA" id="ARBA00022824"/>
    </source>
</evidence>
<evidence type="ECO:0000256" key="4">
    <source>
        <dbReference type="ARBA" id="ARBA00022692"/>
    </source>
</evidence>
<evidence type="ECO:0000256" key="5">
    <source>
        <dbReference type="ARBA" id="ARBA00022723"/>
    </source>
</evidence>
<dbReference type="InterPro" id="IPR018506">
    <property type="entry name" value="Cyt_B5_heme-BS"/>
</dbReference>
<dbReference type="PANTHER" id="PTHR19359">
    <property type="entry name" value="CYTOCHROME B5"/>
    <property type="match status" value="1"/>
</dbReference>
<evidence type="ECO:0000256" key="11">
    <source>
        <dbReference type="ARBA" id="ARBA00037877"/>
    </source>
</evidence>
<keyword evidence="7" id="KW-0492">Microsome</keyword>
<dbReference type="AlphaFoldDB" id="A0AAX4JQ68"/>
<evidence type="ECO:0000256" key="13">
    <source>
        <dbReference type="RuleBase" id="RU362121"/>
    </source>
</evidence>
<organism evidence="16 17">
    <name type="scientific">Kwoniella dendrophila CBS 6074</name>
    <dbReference type="NCBI Taxonomy" id="1295534"/>
    <lineage>
        <taxon>Eukaryota</taxon>
        <taxon>Fungi</taxon>
        <taxon>Dikarya</taxon>
        <taxon>Basidiomycota</taxon>
        <taxon>Agaricomycotina</taxon>
        <taxon>Tremellomycetes</taxon>
        <taxon>Tremellales</taxon>
        <taxon>Cryptococcaceae</taxon>
        <taxon>Kwoniella</taxon>
    </lineage>
</organism>
<comment type="subcellular location">
    <subcellularLocation>
        <location evidence="1">Endoplasmic reticulum membrane</location>
        <topology evidence="1">Single-pass membrane protein</topology>
        <orientation evidence="1">Cytoplasmic side</orientation>
    </subcellularLocation>
    <subcellularLocation>
        <location evidence="11">Microsome membrane</location>
        <topology evidence="11">Single-pass membrane protein</topology>
        <orientation evidence="11">Cytoplasmic side</orientation>
    </subcellularLocation>
</comment>
<accession>A0AAX4JQ68</accession>
<keyword evidence="6" id="KW-0256">Endoplasmic reticulum</keyword>
<proteinExistence type="inferred from homology"/>
<keyword evidence="8" id="KW-0249">Electron transport</keyword>
<evidence type="ECO:0000259" key="15">
    <source>
        <dbReference type="PROSITE" id="PS50255"/>
    </source>
</evidence>
<evidence type="ECO:0000313" key="17">
    <source>
        <dbReference type="Proteomes" id="UP001355207"/>
    </source>
</evidence>
<feature type="transmembrane region" description="Helical" evidence="13">
    <location>
        <begin position="119"/>
        <end position="139"/>
    </location>
</feature>
<dbReference type="Proteomes" id="UP001355207">
    <property type="component" value="Chromosome 3"/>
</dbReference>
<dbReference type="GeneID" id="91093086"/>
<dbReference type="EMBL" id="CP144100">
    <property type="protein sequence ID" value="WWC87524.1"/>
    <property type="molecule type" value="Genomic_DNA"/>
</dbReference>
<feature type="domain" description="Cytochrome b5 heme-binding" evidence="15">
    <location>
        <begin position="20"/>
        <end position="96"/>
    </location>
</feature>
<comment type="similarity">
    <text evidence="12 13">Belongs to the cytochrome b5 family.</text>
</comment>
<evidence type="ECO:0000256" key="14">
    <source>
        <dbReference type="SAM" id="MobiDB-lite"/>
    </source>
</evidence>
<keyword evidence="10 13" id="KW-0472">Membrane</keyword>
<dbReference type="PANTHER" id="PTHR19359:SF150">
    <property type="entry name" value="CYTOCHROME B5"/>
    <property type="match status" value="1"/>
</dbReference>
<keyword evidence="2" id="KW-0813">Transport</keyword>
<evidence type="ECO:0000256" key="10">
    <source>
        <dbReference type="ARBA" id="ARBA00023136"/>
    </source>
</evidence>
<dbReference type="PROSITE" id="PS00191">
    <property type="entry name" value="CYTOCHROME_B5_1"/>
    <property type="match status" value="1"/>
</dbReference>
<protein>
    <recommendedName>
        <fullName evidence="15">Cytochrome b5 heme-binding domain-containing protein</fullName>
    </recommendedName>
</protein>
<evidence type="ECO:0000256" key="2">
    <source>
        <dbReference type="ARBA" id="ARBA00022448"/>
    </source>
</evidence>
<dbReference type="PROSITE" id="PS50255">
    <property type="entry name" value="CYTOCHROME_B5_2"/>
    <property type="match status" value="1"/>
</dbReference>
<keyword evidence="17" id="KW-1185">Reference proteome</keyword>
<dbReference type="SMART" id="SM01117">
    <property type="entry name" value="Cyt-b5"/>
    <property type="match status" value="1"/>
</dbReference>
<evidence type="ECO:0000256" key="8">
    <source>
        <dbReference type="ARBA" id="ARBA00022982"/>
    </source>
</evidence>
<dbReference type="Gene3D" id="3.10.120.10">
    <property type="entry name" value="Cytochrome b5-like heme/steroid binding domain"/>
    <property type="match status" value="1"/>
</dbReference>
<dbReference type="GO" id="GO:0020037">
    <property type="term" value="F:heme binding"/>
    <property type="evidence" value="ECO:0007669"/>
    <property type="project" value="UniProtKB-UniRule"/>
</dbReference>
<dbReference type="PRINTS" id="PR00363">
    <property type="entry name" value="CYTOCHROMEB5"/>
</dbReference>
<feature type="region of interest" description="Disordered" evidence="14">
    <location>
        <begin position="1"/>
        <end position="23"/>
    </location>
</feature>
<dbReference type="GO" id="GO:0005789">
    <property type="term" value="C:endoplasmic reticulum membrane"/>
    <property type="evidence" value="ECO:0007669"/>
    <property type="project" value="UniProtKB-SubCell"/>
</dbReference>
<evidence type="ECO:0000256" key="3">
    <source>
        <dbReference type="ARBA" id="ARBA00022617"/>
    </source>
</evidence>
<dbReference type="InterPro" id="IPR036400">
    <property type="entry name" value="Cyt_B5-like_heme/steroid_sf"/>
</dbReference>
<dbReference type="InterPro" id="IPR050668">
    <property type="entry name" value="Cytochrome_b5"/>
</dbReference>
<gene>
    <name evidence="16" type="ORF">L201_002414</name>
</gene>
<dbReference type="SUPFAM" id="SSF55856">
    <property type="entry name" value="Cytochrome b5-like heme/steroid binding domain"/>
    <property type="match status" value="1"/>
</dbReference>
<keyword evidence="5 13" id="KW-0479">Metal-binding</keyword>